<keyword evidence="2" id="KW-1185">Reference proteome</keyword>
<gene>
    <name evidence="1" type="ORF">K1718_10920</name>
</gene>
<dbReference type="RefSeq" id="WP_265684418.1">
    <property type="nucleotide sequence ID" value="NZ_CP120863.1"/>
</dbReference>
<organism evidence="1 2">
    <name type="scientific">Roseibium porphyridii</name>
    <dbReference type="NCBI Taxonomy" id="2866279"/>
    <lineage>
        <taxon>Bacteria</taxon>
        <taxon>Pseudomonadati</taxon>
        <taxon>Pseudomonadota</taxon>
        <taxon>Alphaproteobacteria</taxon>
        <taxon>Hyphomicrobiales</taxon>
        <taxon>Stappiaceae</taxon>
        <taxon>Roseibium</taxon>
    </lineage>
</organism>
<evidence type="ECO:0000313" key="2">
    <source>
        <dbReference type="Proteomes" id="UP001209803"/>
    </source>
</evidence>
<reference evidence="1 2" key="1">
    <citation type="submission" date="2023-03" db="EMBL/GenBank/DDBJ databases">
        <title>Roseibium porphyridii sp. nov. and Roseibium rhodosorbium sp. nov. isolated from marine algae, Porphyridium cruentum and Rhodosorus marinus, respectively.</title>
        <authorList>
            <person name="Lee M.W."/>
            <person name="Choi B.J."/>
            <person name="Lee J.K."/>
            <person name="Choi D.G."/>
            <person name="Baek J.H."/>
            <person name="Bayburt H."/>
            <person name="Kim J.M."/>
            <person name="Han D.M."/>
            <person name="Kim K.H."/>
            <person name="Jeon C.O."/>
        </authorList>
    </citation>
    <scope>NUCLEOTIDE SEQUENCE [LARGE SCALE GENOMIC DNA]</scope>
    <source>
        <strain evidence="1 2">KMA01</strain>
    </source>
</reference>
<name>A0ABY8F8L4_9HYPH</name>
<evidence type="ECO:0008006" key="3">
    <source>
        <dbReference type="Google" id="ProtNLM"/>
    </source>
</evidence>
<sequence length="77" mass="8578">MLQNTQYLPDGTRPQAISGIERALQAANTGLNQLVKGAEAADVPKKLKSWLTQFQSALKERLKKSLQFRHFPEVAIS</sequence>
<proteinExistence type="predicted"/>
<evidence type="ECO:0000313" key="1">
    <source>
        <dbReference type="EMBL" id="WFE91843.1"/>
    </source>
</evidence>
<accession>A0ABY8F8L4</accession>
<protein>
    <recommendedName>
        <fullName evidence="3">Transposase</fullName>
    </recommendedName>
</protein>
<dbReference type="EMBL" id="CP120863">
    <property type="protein sequence ID" value="WFE91843.1"/>
    <property type="molecule type" value="Genomic_DNA"/>
</dbReference>
<dbReference type="Proteomes" id="UP001209803">
    <property type="component" value="Chromosome"/>
</dbReference>